<dbReference type="EMBL" id="LRPC01000028">
    <property type="protein sequence ID" value="KYG73762.1"/>
    <property type="molecule type" value="Genomic_DNA"/>
</dbReference>
<reference evidence="1 2" key="1">
    <citation type="submission" date="2016-01" db="EMBL/GenBank/DDBJ databases">
        <title>Genome sequencing of Roseivirga spongicola UST030701-084.</title>
        <authorList>
            <person name="Selvaratnam C."/>
            <person name="Thevarajoo S."/>
            <person name="Goh K.M."/>
            <person name="Ee R."/>
            <person name="Chan K.-G."/>
            <person name="Chong C.S."/>
        </authorList>
    </citation>
    <scope>NUCLEOTIDE SEQUENCE [LARGE SCALE GENOMIC DNA]</scope>
    <source>
        <strain evidence="1 2">UST030701-084</strain>
    </source>
</reference>
<keyword evidence="2" id="KW-1185">Reference proteome</keyword>
<sequence length="170" mass="19886">MFPDKETILIEDYANYDNFFPIATLDFSNKGIKDKIHIVYVSFDPSIDHYKPFSPNDNIDEFTFSITDNGLYKPTFEKSALVIGKDFEEHLKIAQETYTEAKSKDSTSPKVRIMKYLSWWQGDQTPVNSLGNKMKFICQIDILSIANDDCRLFVFYDEHDQVVKHIYQRT</sequence>
<gene>
    <name evidence="1" type="ORF">AWW68_13870</name>
</gene>
<accession>A0A150X541</accession>
<comment type="caution">
    <text evidence="1">The sequence shown here is derived from an EMBL/GenBank/DDBJ whole genome shotgun (WGS) entry which is preliminary data.</text>
</comment>
<dbReference type="Proteomes" id="UP000075606">
    <property type="component" value="Unassembled WGS sequence"/>
</dbReference>
<dbReference type="AlphaFoldDB" id="A0A150X541"/>
<name>A0A150X541_9BACT</name>
<organism evidence="1 2">
    <name type="scientific">Roseivirga spongicola</name>
    <dbReference type="NCBI Taxonomy" id="333140"/>
    <lineage>
        <taxon>Bacteria</taxon>
        <taxon>Pseudomonadati</taxon>
        <taxon>Bacteroidota</taxon>
        <taxon>Cytophagia</taxon>
        <taxon>Cytophagales</taxon>
        <taxon>Roseivirgaceae</taxon>
        <taxon>Roseivirga</taxon>
    </lineage>
</organism>
<proteinExistence type="predicted"/>
<evidence type="ECO:0000313" key="1">
    <source>
        <dbReference type="EMBL" id="KYG73762.1"/>
    </source>
</evidence>
<protein>
    <submittedName>
        <fullName evidence="1">Uncharacterized protein</fullName>
    </submittedName>
</protein>
<evidence type="ECO:0000313" key="2">
    <source>
        <dbReference type="Proteomes" id="UP000075606"/>
    </source>
</evidence>